<name>A0ABD0YGP8_9HEMI</name>
<proteinExistence type="predicted"/>
<keyword evidence="3" id="KW-1185">Reference proteome</keyword>
<evidence type="ECO:0000313" key="2">
    <source>
        <dbReference type="EMBL" id="KAL1130427.1"/>
    </source>
</evidence>
<dbReference type="Proteomes" id="UP001558652">
    <property type="component" value="Unassembled WGS sequence"/>
</dbReference>
<organism evidence="2 3">
    <name type="scientific">Ranatra chinensis</name>
    <dbReference type="NCBI Taxonomy" id="642074"/>
    <lineage>
        <taxon>Eukaryota</taxon>
        <taxon>Metazoa</taxon>
        <taxon>Ecdysozoa</taxon>
        <taxon>Arthropoda</taxon>
        <taxon>Hexapoda</taxon>
        <taxon>Insecta</taxon>
        <taxon>Pterygota</taxon>
        <taxon>Neoptera</taxon>
        <taxon>Paraneoptera</taxon>
        <taxon>Hemiptera</taxon>
        <taxon>Heteroptera</taxon>
        <taxon>Panheteroptera</taxon>
        <taxon>Nepomorpha</taxon>
        <taxon>Nepidae</taxon>
        <taxon>Ranatrinae</taxon>
        <taxon>Ranatra</taxon>
    </lineage>
</organism>
<accession>A0ABD0YGP8</accession>
<evidence type="ECO:0000313" key="3">
    <source>
        <dbReference type="Proteomes" id="UP001558652"/>
    </source>
</evidence>
<dbReference type="AlphaFoldDB" id="A0ABD0YGP8"/>
<feature type="compositionally biased region" description="Polar residues" evidence="1">
    <location>
        <begin position="218"/>
        <end position="227"/>
    </location>
</feature>
<gene>
    <name evidence="2" type="ORF">AAG570_011675</name>
</gene>
<dbReference type="EMBL" id="JBFDAA010000007">
    <property type="protein sequence ID" value="KAL1130427.1"/>
    <property type="molecule type" value="Genomic_DNA"/>
</dbReference>
<evidence type="ECO:0000256" key="1">
    <source>
        <dbReference type="SAM" id="MobiDB-lite"/>
    </source>
</evidence>
<comment type="caution">
    <text evidence="2">The sequence shown here is derived from an EMBL/GenBank/DDBJ whole genome shotgun (WGS) entry which is preliminary data.</text>
</comment>
<protein>
    <submittedName>
        <fullName evidence="2">Uncharacterized protein</fullName>
    </submittedName>
</protein>
<reference evidence="2 3" key="1">
    <citation type="submission" date="2024-07" db="EMBL/GenBank/DDBJ databases">
        <title>Chromosome-level genome assembly of the water stick insect Ranatra chinensis (Heteroptera: Nepidae).</title>
        <authorList>
            <person name="Liu X."/>
        </authorList>
    </citation>
    <scope>NUCLEOTIDE SEQUENCE [LARGE SCALE GENOMIC DNA]</scope>
    <source>
        <strain evidence="2">Cailab_2021Rc</strain>
        <tissue evidence="2">Muscle</tissue>
    </source>
</reference>
<sequence>MFGKENLLVVDVAVKKYFKPPIAYVFWRNINSHGKRKVSDASNIGSEVSETITFTTPEDSAPSRNDRGRLRLFRLEQHSNLLSLSMLTTRFFPTDQHEDWTWDDRVNDWGSPSGVLKMDGKLNVSISSNYNPGCTLIHLQSLKAEVGTMEQETTEVAGPSEWAGKAVLPHHLRVRGNNTPDANTCTLAHLYCKFFPELPLTSSHFRLLRSRRGSQPVGTTLGHTFTSPPHLKISGAT</sequence>
<feature type="region of interest" description="Disordered" evidence="1">
    <location>
        <begin position="218"/>
        <end position="237"/>
    </location>
</feature>